<evidence type="ECO:0000256" key="1">
    <source>
        <dbReference type="ARBA" id="ARBA00022658"/>
    </source>
</evidence>
<organism evidence="6 7">
    <name type="scientific">Araneus ventricosus</name>
    <name type="common">Orbweaver spider</name>
    <name type="synonym">Epeira ventricosa</name>
    <dbReference type="NCBI Taxonomy" id="182803"/>
    <lineage>
        <taxon>Eukaryota</taxon>
        <taxon>Metazoa</taxon>
        <taxon>Ecdysozoa</taxon>
        <taxon>Arthropoda</taxon>
        <taxon>Chelicerata</taxon>
        <taxon>Arachnida</taxon>
        <taxon>Araneae</taxon>
        <taxon>Araneomorphae</taxon>
        <taxon>Entelegynae</taxon>
        <taxon>Araneoidea</taxon>
        <taxon>Araneidae</taxon>
        <taxon>Araneus</taxon>
    </lineage>
</organism>
<dbReference type="GO" id="GO:0005737">
    <property type="term" value="C:cytoplasm"/>
    <property type="evidence" value="ECO:0007669"/>
    <property type="project" value="TreeGrafter"/>
</dbReference>
<feature type="repeat" description="RCC1" evidence="3">
    <location>
        <begin position="263"/>
        <end position="315"/>
    </location>
</feature>
<keyword evidence="2" id="KW-0677">Repeat</keyword>
<name>A0A4Y2FS95_ARAVE</name>
<dbReference type="PROSITE" id="PS00626">
    <property type="entry name" value="RCC1_2"/>
    <property type="match status" value="6"/>
</dbReference>
<feature type="repeat" description="RCC1" evidence="3">
    <location>
        <begin position="209"/>
        <end position="262"/>
    </location>
</feature>
<dbReference type="InterPro" id="IPR058923">
    <property type="entry name" value="RCC1-like_dom"/>
</dbReference>
<dbReference type="InterPro" id="IPR000408">
    <property type="entry name" value="Reg_chr_condens"/>
</dbReference>
<evidence type="ECO:0000259" key="5">
    <source>
        <dbReference type="Pfam" id="PF25390"/>
    </source>
</evidence>
<dbReference type="InterPro" id="IPR051553">
    <property type="entry name" value="Ran_GTPase-activating"/>
</dbReference>
<proteinExistence type="predicted"/>
<feature type="compositionally biased region" description="Basic and acidic residues" evidence="4">
    <location>
        <begin position="472"/>
        <end position="481"/>
    </location>
</feature>
<feature type="repeat" description="RCC1" evidence="3">
    <location>
        <begin position="107"/>
        <end position="159"/>
    </location>
</feature>
<dbReference type="PANTHER" id="PTHR45982:SF10">
    <property type="entry name" value="RETINITIS PIGMENTOSA GTPASE REGULATOR"/>
    <property type="match status" value="1"/>
</dbReference>
<evidence type="ECO:0000256" key="4">
    <source>
        <dbReference type="SAM" id="MobiDB-lite"/>
    </source>
</evidence>
<accession>A0A4Y2FS95</accession>
<reference evidence="6 7" key="1">
    <citation type="journal article" date="2019" name="Sci. Rep.">
        <title>Orb-weaving spider Araneus ventricosus genome elucidates the spidroin gene catalogue.</title>
        <authorList>
            <person name="Kono N."/>
            <person name="Nakamura H."/>
            <person name="Ohtoshi R."/>
            <person name="Moran D.A.P."/>
            <person name="Shinohara A."/>
            <person name="Yoshida Y."/>
            <person name="Fujiwara M."/>
            <person name="Mori M."/>
            <person name="Tomita M."/>
            <person name="Arakawa K."/>
        </authorList>
    </citation>
    <scope>NUCLEOTIDE SEQUENCE [LARGE SCALE GENOMIC DNA]</scope>
</reference>
<dbReference type="OrthoDB" id="6418212at2759"/>
<dbReference type="Pfam" id="PF25390">
    <property type="entry name" value="WD40_RLD"/>
    <property type="match status" value="1"/>
</dbReference>
<evidence type="ECO:0000313" key="6">
    <source>
        <dbReference type="EMBL" id="GBM43238.1"/>
    </source>
</evidence>
<sequence>MAADVDSDVPDWGAAFTFGRSRFADNVSGKFWIKNDPILQVACGDEHTALLTASGRLFTFGSNEWGQLGHGHTRGISKPSFVKTLKGERVTVIACGRSHTLVATAGGHVFGFGSNSEGQLGSADEQPVHLSPVRVQGLEGVTIKMLSGGAEHSLALTDKGTVYVWGSGAEGQIGPECGNILIPTELNLDCNILCVSAGYYHSAFVTVDGKLYTCGEGESGKLGLPEHALKKSPLSVHCVPAFDRKVVWVSCGGNHTMALTSDGKAYSFGNGYDGQLGLGSRLLDVSTPHQIVFLENVKVARVSCGENHSAFLSDKGQLYTCGNGRHGKLGLFGVDDNSTQFVPTLVTRFNGFQVQQVACGGCHTLVLAVKQEKVFNPSTSPPQPEESSSARERRRQKCAKFPTLPPITSYSNKNETLSPVLKAEYRQKVPTLSKGAVWYVPLSPSSDQNASDEEDEVLTGMDPESLLNEVERDESIRHVDSDVDSDSSEGSELNRTHTLIRIDNTILIRPTIPDTNSSSSKHASLLETSMTKSETDVIDQGTVDSEVVSSDVENLNIKDSNAVPPLSKELSSEEMQVKSHFYDNEILESKAESISSKEIIKSLCDTIKLFMKMLLDLEINPQFVVFQ</sequence>
<dbReference type="EMBL" id="BGPR01001023">
    <property type="protein sequence ID" value="GBM43238.1"/>
    <property type="molecule type" value="Genomic_DNA"/>
</dbReference>
<dbReference type="AlphaFoldDB" id="A0A4Y2FS95"/>
<dbReference type="Proteomes" id="UP000499080">
    <property type="component" value="Unassembled WGS sequence"/>
</dbReference>
<feature type="repeat" description="RCC1" evidence="3">
    <location>
        <begin position="55"/>
        <end position="106"/>
    </location>
</feature>
<dbReference type="InterPro" id="IPR009091">
    <property type="entry name" value="RCC1/BLIP-II"/>
</dbReference>
<feature type="domain" description="RCC1-like" evidence="5">
    <location>
        <begin position="33"/>
        <end position="366"/>
    </location>
</feature>
<evidence type="ECO:0000313" key="7">
    <source>
        <dbReference type="Proteomes" id="UP000499080"/>
    </source>
</evidence>
<protein>
    <submittedName>
        <fullName evidence="6">X-linked retinitis pigmentosa GTPase regulator</fullName>
    </submittedName>
</protein>
<comment type="caution">
    <text evidence="6">The sequence shown here is derived from an EMBL/GenBank/DDBJ whole genome shotgun (WGS) entry which is preliminary data.</text>
</comment>
<dbReference type="PRINTS" id="PR00633">
    <property type="entry name" value="RCCNDNSATION"/>
</dbReference>
<evidence type="ECO:0000256" key="2">
    <source>
        <dbReference type="ARBA" id="ARBA00022737"/>
    </source>
</evidence>
<gene>
    <name evidence="6" type="primary">Rpgr</name>
    <name evidence="6" type="ORF">AVEN_45082_1</name>
</gene>
<dbReference type="PROSITE" id="PS50012">
    <property type="entry name" value="RCC1_3"/>
    <property type="match status" value="6"/>
</dbReference>
<feature type="repeat" description="RCC1" evidence="3">
    <location>
        <begin position="160"/>
        <end position="208"/>
    </location>
</feature>
<dbReference type="PANTHER" id="PTHR45982">
    <property type="entry name" value="REGULATOR OF CHROMOSOME CONDENSATION"/>
    <property type="match status" value="1"/>
</dbReference>
<dbReference type="SUPFAM" id="SSF50985">
    <property type="entry name" value="RCC1/BLIP-II"/>
    <property type="match status" value="1"/>
</dbReference>
<keyword evidence="1" id="KW-0344">Guanine-nucleotide releasing factor</keyword>
<feature type="repeat" description="RCC1" evidence="3">
    <location>
        <begin position="316"/>
        <end position="370"/>
    </location>
</feature>
<dbReference type="GO" id="GO:0005085">
    <property type="term" value="F:guanyl-nucleotide exchange factor activity"/>
    <property type="evidence" value="ECO:0007669"/>
    <property type="project" value="TreeGrafter"/>
</dbReference>
<feature type="region of interest" description="Disordered" evidence="4">
    <location>
        <begin position="375"/>
        <end position="397"/>
    </location>
</feature>
<dbReference type="Gene3D" id="2.130.10.30">
    <property type="entry name" value="Regulator of chromosome condensation 1/beta-lactamase-inhibitor protein II"/>
    <property type="match status" value="1"/>
</dbReference>
<keyword evidence="7" id="KW-1185">Reference proteome</keyword>
<feature type="region of interest" description="Disordered" evidence="4">
    <location>
        <begin position="472"/>
        <end position="492"/>
    </location>
</feature>
<evidence type="ECO:0000256" key="3">
    <source>
        <dbReference type="PROSITE-ProRule" id="PRU00235"/>
    </source>
</evidence>